<feature type="domain" description="EGF-like" evidence="10">
    <location>
        <begin position="63"/>
        <end position="99"/>
    </location>
</feature>
<evidence type="ECO:0000313" key="13">
    <source>
        <dbReference type="Proteomes" id="UP001283361"/>
    </source>
</evidence>
<evidence type="ECO:0000313" key="12">
    <source>
        <dbReference type="EMBL" id="KAK3753425.1"/>
    </source>
</evidence>
<keyword evidence="2 8" id="KW-0245">EGF-like domain</keyword>
<evidence type="ECO:0000256" key="6">
    <source>
        <dbReference type="ARBA" id="ARBA00023157"/>
    </source>
</evidence>
<dbReference type="InterPro" id="IPR024731">
    <property type="entry name" value="NELL2-like_EGF"/>
</dbReference>
<dbReference type="Pfam" id="PF02469">
    <property type="entry name" value="Fasciclin"/>
    <property type="match status" value="1"/>
</dbReference>
<dbReference type="AlphaFoldDB" id="A0AAE1D260"/>
<dbReference type="SMART" id="SM00554">
    <property type="entry name" value="FAS1"/>
    <property type="match status" value="1"/>
</dbReference>
<name>A0AAE1D260_9GAST</name>
<evidence type="ECO:0000259" key="10">
    <source>
        <dbReference type="PROSITE" id="PS50026"/>
    </source>
</evidence>
<dbReference type="GO" id="GO:0016020">
    <property type="term" value="C:membrane"/>
    <property type="evidence" value="ECO:0007669"/>
    <property type="project" value="UniProtKB-SubCell"/>
</dbReference>
<evidence type="ECO:0000259" key="11">
    <source>
        <dbReference type="PROSITE" id="PS50213"/>
    </source>
</evidence>
<dbReference type="Gene3D" id="2.30.180.10">
    <property type="entry name" value="FAS1 domain"/>
    <property type="match status" value="1"/>
</dbReference>
<keyword evidence="13" id="KW-1185">Reference proteome</keyword>
<dbReference type="PROSITE" id="PS50213">
    <property type="entry name" value="FAS1"/>
    <property type="match status" value="1"/>
</dbReference>
<keyword evidence="7" id="KW-0325">Glycoprotein</keyword>
<gene>
    <name evidence="12" type="ORF">RRG08_056317</name>
</gene>
<evidence type="ECO:0000256" key="9">
    <source>
        <dbReference type="SAM" id="MobiDB-lite"/>
    </source>
</evidence>
<accession>A0AAE1D260</accession>
<feature type="disulfide bond" evidence="8">
    <location>
        <begin position="89"/>
        <end position="98"/>
    </location>
</feature>
<reference evidence="12" key="1">
    <citation type="journal article" date="2023" name="G3 (Bethesda)">
        <title>A reference genome for the long-term kleptoplast-retaining sea slug Elysia crispata morphotype clarki.</title>
        <authorList>
            <person name="Eastman K.E."/>
            <person name="Pendleton A.L."/>
            <person name="Shaikh M.A."/>
            <person name="Suttiyut T."/>
            <person name="Ogas R."/>
            <person name="Tomko P."/>
            <person name="Gavelis G."/>
            <person name="Widhalm J.R."/>
            <person name="Wisecaver J.H."/>
        </authorList>
    </citation>
    <scope>NUCLEOTIDE SEQUENCE</scope>
    <source>
        <strain evidence="12">ECLA1</strain>
    </source>
</reference>
<proteinExistence type="predicted"/>
<dbReference type="SMART" id="SM00181">
    <property type="entry name" value="EGF"/>
    <property type="match status" value="6"/>
</dbReference>
<evidence type="ECO:0000256" key="5">
    <source>
        <dbReference type="ARBA" id="ARBA00023136"/>
    </source>
</evidence>
<keyword evidence="6 8" id="KW-1015">Disulfide bond</keyword>
<dbReference type="InterPro" id="IPR036378">
    <property type="entry name" value="FAS1_dom_sf"/>
</dbReference>
<evidence type="ECO:0000256" key="3">
    <source>
        <dbReference type="ARBA" id="ARBA00022692"/>
    </source>
</evidence>
<feature type="domain" description="FAS1" evidence="11">
    <location>
        <begin position="314"/>
        <end position="460"/>
    </location>
</feature>
<dbReference type="PANTHER" id="PTHR24038:SF11">
    <property type="entry name" value="INTEGRIN BETA-LIKE PROTEIN E"/>
    <property type="match status" value="1"/>
</dbReference>
<evidence type="ECO:0000256" key="8">
    <source>
        <dbReference type="PROSITE-ProRule" id="PRU00076"/>
    </source>
</evidence>
<dbReference type="Proteomes" id="UP001283361">
    <property type="component" value="Unassembled WGS sequence"/>
</dbReference>
<dbReference type="SUPFAM" id="SSF57196">
    <property type="entry name" value="EGF/Laminin"/>
    <property type="match status" value="1"/>
</dbReference>
<keyword evidence="5" id="KW-0472">Membrane</keyword>
<keyword evidence="4" id="KW-1133">Transmembrane helix</keyword>
<comment type="caution">
    <text evidence="12">The sequence shown here is derived from an EMBL/GenBank/DDBJ whole genome shotgun (WGS) entry which is preliminary data.</text>
</comment>
<feature type="region of interest" description="Disordered" evidence="9">
    <location>
        <begin position="547"/>
        <end position="576"/>
    </location>
</feature>
<dbReference type="InterPro" id="IPR009030">
    <property type="entry name" value="Growth_fac_rcpt_cys_sf"/>
</dbReference>
<dbReference type="InterPro" id="IPR000742">
    <property type="entry name" value="EGF"/>
</dbReference>
<evidence type="ECO:0000256" key="7">
    <source>
        <dbReference type="ARBA" id="ARBA00023180"/>
    </source>
</evidence>
<feature type="domain" description="EGF-like" evidence="10">
    <location>
        <begin position="187"/>
        <end position="229"/>
    </location>
</feature>
<feature type="region of interest" description="Disordered" evidence="9">
    <location>
        <begin position="693"/>
        <end position="712"/>
    </location>
</feature>
<comment type="subcellular location">
    <subcellularLocation>
        <location evidence="1">Membrane</location>
        <topology evidence="1">Single-pass membrane protein</topology>
    </subcellularLocation>
</comment>
<feature type="domain" description="EGF-like" evidence="10">
    <location>
        <begin position="274"/>
        <end position="313"/>
    </location>
</feature>
<dbReference type="Pfam" id="PF23106">
    <property type="entry name" value="EGF_Teneurin"/>
    <property type="match status" value="1"/>
</dbReference>
<comment type="caution">
    <text evidence="8">Lacks conserved residue(s) required for the propagation of feature annotation.</text>
</comment>
<feature type="domain" description="EGF-like" evidence="10">
    <location>
        <begin position="106"/>
        <end position="144"/>
    </location>
</feature>
<evidence type="ECO:0000256" key="4">
    <source>
        <dbReference type="ARBA" id="ARBA00022989"/>
    </source>
</evidence>
<dbReference type="PROSITE" id="PS50026">
    <property type="entry name" value="EGF_3"/>
    <property type="match status" value="5"/>
</dbReference>
<dbReference type="InterPro" id="IPR000782">
    <property type="entry name" value="FAS1_domain"/>
</dbReference>
<dbReference type="Pfam" id="PF12947">
    <property type="entry name" value="EGF_3"/>
    <property type="match status" value="1"/>
</dbReference>
<evidence type="ECO:0000256" key="1">
    <source>
        <dbReference type="ARBA" id="ARBA00004167"/>
    </source>
</evidence>
<dbReference type="SUPFAM" id="SSF82153">
    <property type="entry name" value="FAS1 domain"/>
    <property type="match status" value="2"/>
</dbReference>
<dbReference type="Gene3D" id="2.10.25.10">
    <property type="entry name" value="Laminin"/>
    <property type="match status" value="3"/>
</dbReference>
<feature type="disulfide bond" evidence="8">
    <location>
        <begin position="198"/>
        <end position="215"/>
    </location>
</feature>
<protein>
    <recommendedName>
        <fullName evidence="14">Stabilin-2</fullName>
    </recommendedName>
</protein>
<feature type="region of interest" description="Disordered" evidence="9">
    <location>
        <begin position="1"/>
        <end position="24"/>
    </location>
</feature>
<evidence type="ECO:0000256" key="2">
    <source>
        <dbReference type="ARBA" id="ARBA00022536"/>
    </source>
</evidence>
<dbReference type="PROSITE" id="PS01186">
    <property type="entry name" value="EGF_2"/>
    <property type="match status" value="2"/>
</dbReference>
<dbReference type="SUPFAM" id="SSF57184">
    <property type="entry name" value="Growth factor receptor domain"/>
    <property type="match status" value="1"/>
</dbReference>
<organism evidence="12 13">
    <name type="scientific">Elysia crispata</name>
    <name type="common">lettuce slug</name>
    <dbReference type="NCBI Taxonomy" id="231223"/>
    <lineage>
        <taxon>Eukaryota</taxon>
        <taxon>Metazoa</taxon>
        <taxon>Spiralia</taxon>
        <taxon>Lophotrochozoa</taxon>
        <taxon>Mollusca</taxon>
        <taxon>Gastropoda</taxon>
        <taxon>Heterobranchia</taxon>
        <taxon>Euthyneura</taxon>
        <taxon>Panpulmonata</taxon>
        <taxon>Sacoglossa</taxon>
        <taxon>Placobranchoidea</taxon>
        <taxon>Plakobranchidae</taxon>
        <taxon>Elysia</taxon>
    </lineage>
</organism>
<feature type="disulfide bond" evidence="8">
    <location>
        <begin position="134"/>
        <end position="143"/>
    </location>
</feature>
<keyword evidence="3" id="KW-0812">Transmembrane</keyword>
<dbReference type="EMBL" id="JAWDGP010005712">
    <property type="protein sequence ID" value="KAK3753425.1"/>
    <property type="molecule type" value="Genomic_DNA"/>
</dbReference>
<sequence>MDFAGTCTLSSRSTRRQRRRRRPHWAWREKPSRWVSRLRRGCKARCLKVIQIPACCQGFWGDNCDECPGGASNQCNGNGVCMKDGTCSCDSGFRGTACEICEGKTNGSRCSIECGCVHGKCIFLSGMKRTVCLCHSGFRGRKCDQPVAGCRDLNCESPGVCRETSGGAACICPLGYKHNKVDGTCAAENPCLGQYPMCGHGNTECQQTGPGLYQCVCAQNYTGDGIVCIPIDPCQTNRGGCPQDKDCRFTGPNMHKCVCPLGYTASDADGNCTLKDVCKPLSCHPKATCETIGPHRISCQCLDGYTGNGTMCYGSIIERLIDLNTKSRPLRNNLEYSIRYLSKYYLEELTQHGPFTIFVPTDRAFRSVRKSSGGFSKFLENKDRALQIMRQHILIGKFQLEDLQVYDKFYTLQGNPALLQVKVSRDIFKYKLDGTRGKGKVKIRNLEASNGMIHIVNSLLTMSPEIEGDPQGTALDLMKQTTRHYSTTVSLIKIIGLEEKFSAPNTTVFGVVDDAWKSLPKGAIHYLSTDPVSKALSTTNIQENLRSGSAKLTTESSDYSRISETGSAKLTTESSDYSRISESVSAKLTTESSDYSRISESGSAKLTTESSDYSRISETGSAKLTTESSDYSRISESGSAKLTTESSDYSRISESGSAKLTTESSDYSRISETGSAKLTTESSDYLRISESGSAKLTTESSDYSRISETGSA</sequence>
<dbReference type="PROSITE" id="PS00022">
    <property type="entry name" value="EGF_1"/>
    <property type="match status" value="2"/>
</dbReference>
<evidence type="ECO:0008006" key="14">
    <source>
        <dbReference type="Google" id="ProtNLM"/>
    </source>
</evidence>
<feature type="domain" description="EGF-like" evidence="10">
    <location>
        <begin position="230"/>
        <end position="269"/>
    </location>
</feature>
<dbReference type="PANTHER" id="PTHR24038">
    <property type="entry name" value="STABILIN"/>
    <property type="match status" value="1"/>
</dbReference>
<feature type="compositionally biased region" description="Basic residues" evidence="9">
    <location>
        <begin position="13"/>
        <end position="24"/>
    </location>
</feature>